<keyword evidence="8" id="KW-0472">Membrane</keyword>
<reference evidence="9" key="2">
    <citation type="submission" date="2022-06" db="UniProtKB">
        <authorList>
            <consortium name="EnsemblMetazoa"/>
        </authorList>
    </citation>
    <scope>IDENTIFICATION</scope>
    <source>
        <strain evidence="9">PS312</strain>
    </source>
</reference>
<feature type="transmembrane region" description="Helical" evidence="8">
    <location>
        <begin position="12"/>
        <end position="35"/>
    </location>
</feature>
<keyword evidence="5" id="KW-0677">Repeat</keyword>
<dbReference type="GO" id="GO:0007218">
    <property type="term" value="P:neuropeptide signaling pathway"/>
    <property type="evidence" value="ECO:0007669"/>
    <property type="project" value="UniProtKB-KW"/>
</dbReference>
<gene>
    <name evidence="9" type="primary">WBGene00304300</name>
</gene>
<evidence type="ECO:0000256" key="5">
    <source>
        <dbReference type="ARBA" id="ARBA00022737"/>
    </source>
</evidence>
<keyword evidence="10" id="KW-1185">Reference proteome</keyword>
<evidence type="ECO:0000256" key="1">
    <source>
        <dbReference type="ARBA" id="ARBA00004613"/>
    </source>
</evidence>
<organism evidence="9 10">
    <name type="scientific">Pristionchus pacificus</name>
    <name type="common">Parasitic nematode worm</name>
    <dbReference type="NCBI Taxonomy" id="54126"/>
    <lineage>
        <taxon>Eukaryota</taxon>
        <taxon>Metazoa</taxon>
        <taxon>Ecdysozoa</taxon>
        <taxon>Nematoda</taxon>
        <taxon>Chromadorea</taxon>
        <taxon>Rhabditida</taxon>
        <taxon>Rhabditina</taxon>
        <taxon>Diplogasteromorpha</taxon>
        <taxon>Diplogasteroidea</taxon>
        <taxon>Neodiplogasteridae</taxon>
        <taxon>Pristionchus</taxon>
    </lineage>
</organism>
<dbReference type="Proteomes" id="UP000005239">
    <property type="component" value="Unassembled WGS sequence"/>
</dbReference>
<evidence type="ECO:0000256" key="6">
    <source>
        <dbReference type="ARBA" id="ARBA00022815"/>
    </source>
</evidence>
<keyword evidence="8" id="KW-1133">Transmembrane helix</keyword>
<dbReference type="GO" id="GO:0005576">
    <property type="term" value="C:extracellular region"/>
    <property type="evidence" value="ECO:0007669"/>
    <property type="project" value="UniProtKB-SubCell"/>
</dbReference>
<comment type="similarity">
    <text evidence="2">Belongs to the FARP (FMRFamide related peptide) family.</text>
</comment>
<name>A0A8R1ZBM9_PRIPA</name>
<keyword evidence="4" id="KW-0165">Cleavage on pair of basic residues</keyword>
<protein>
    <submittedName>
        <fullName evidence="9">Uncharacterized protein</fullName>
    </submittedName>
</protein>
<dbReference type="AlphaFoldDB" id="A0A8R1ZBM9"/>
<evidence type="ECO:0000256" key="3">
    <source>
        <dbReference type="ARBA" id="ARBA00022525"/>
    </source>
</evidence>
<dbReference type="PANTHER" id="PTHR20986">
    <property type="entry name" value="FMRFAMIDE-RELATED PEPTIDES"/>
    <property type="match status" value="1"/>
</dbReference>
<accession>A0A8R1ZBM9</accession>
<proteinExistence type="inferred from homology"/>
<evidence type="ECO:0000256" key="4">
    <source>
        <dbReference type="ARBA" id="ARBA00022685"/>
    </source>
</evidence>
<evidence type="ECO:0000256" key="8">
    <source>
        <dbReference type="SAM" id="Phobius"/>
    </source>
</evidence>
<evidence type="ECO:0000256" key="2">
    <source>
        <dbReference type="ARBA" id="ARBA00006356"/>
    </source>
</evidence>
<dbReference type="OrthoDB" id="5859181at2759"/>
<evidence type="ECO:0000256" key="7">
    <source>
        <dbReference type="ARBA" id="ARBA00023320"/>
    </source>
</evidence>
<evidence type="ECO:0000313" key="9">
    <source>
        <dbReference type="EnsemblMetazoa" id="PPA46521.1"/>
    </source>
</evidence>
<keyword evidence="3" id="KW-0964">Secreted</keyword>
<evidence type="ECO:0000313" key="10">
    <source>
        <dbReference type="Proteomes" id="UP000005239"/>
    </source>
</evidence>
<dbReference type="InterPro" id="IPR051041">
    <property type="entry name" value="FMRFamide-related_np"/>
</dbReference>
<keyword evidence="8" id="KW-0812">Transmembrane</keyword>
<keyword evidence="6" id="KW-0027">Amidation</keyword>
<reference evidence="10" key="1">
    <citation type="journal article" date="2008" name="Nat. Genet.">
        <title>The Pristionchus pacificus genome provides a unique perspective on nematode lifestyle and parasitism.</title>
        <authorList>
            <person name="Dieterich C."/>
            <person name="Clifton S.W."/>
            <person name="Schuster L.N."/>
            <person name="Chinwalla A."/>
            <person name="Delehaunty K."/>
            <person name="Dinkelacker I."/>
            <person name="Fulton L."/>
            <person name="Fulton R."/>
            <person name="Godfrey J."/>
            <person name="Minx P."/>
            <person name="Mitreva M."/>
            <person name="Roeseler W."/>
            <person name="Tian H."/>
            <person name="Witte H."/>
            <person name="Yang S.P."/>
            <person name="Wilson R.K."/>
            <person name="Sommer R.J."/>
        </authorList>
    </citation>
    <scope>NUCLEOTIDE SEQUENCE [LARGE SCALE GENOMIC DNA]</scope>
    <source>
        <strain evidence="10">PS312</strain>
    </source>
</reference>
<sequence>AGNPVSRYPIRLYSIEGMLVQSLIASFLLVGAIHAQFDDDMASKRSEYSRDILSFGKRSAPALERNIMAFGKRSPGMDRDMMAFGKRSAFDRDMMAFGKRSSFNNRDILAFGKRSSGFDKKAFDRDMMAFGKRSDYDRSILAFGRK</sequence>
<keyword evidence="7" id="KW-0527">Neuropeptide</keyword>
<comment type="subcellular location">
    <subcellularLocation>
        <location evidence="1">Secreted</location>
    </subcellularLocation>
</comment>
<dbReference type="EnsemblMetazoa" id="PPA46521.1">
    <property type="protein sequence ID" value="PPA46521.1"/>
    <property type="gene ID" value="WBGene00304300"/>
</dbReference>
<dbReference type="PANTHER" id="PTHR20986:SF22">
    <property type="entry name" value="FMRFAMIDE-RELATED PEPTIDES"/>
    <property type="match status" value="1"/>
</dbReference>